<evidence type="ECO:0008006" key="4">
    <source>
        <dbReference type="Google" id="ProtNLM"/>
    </source>
</evidence>
<dbReference type="OMA" id="NNFYWHR"/>
<dbReference type="Proteomes" id="UP000245119">
    <property type="component" value="Linkage Group LG2"/>
</dbReference>
<organism evidence="2 3">
    <name type="scientific">Pomacea canaliculata</name>
    <name type="common">Golden apple snail</name>
    <dbReference type="NCBI Taxonomy" id="400727"/>
    <lineage>
        <taxon>Eukaryota</taxon>
        <taxon>Metazoa</taxon>
        <taxon>Spiralia</taxon>
        <taxon>Lophotrochozoa</taxon>
        <taxon>Mollusca</taxon>
        <taxon>Gastropoda</taxon>
        <taxon>Caenogastropoda</taxon>
        <taxon>Architaenioglossa</taxon>
        <taxon>Ampullarioidea</taxon>
        <taxon>Ampullariidae</taxon>
        <taxon>Pomacea</taxon>
    </lineage>
</organism>
<dbReference type="PANTHER" id="PTHR15665">
    <property type="entry name" value="ASTEROID PROTEIN"/>
    <property type="match status" value="1"/>
</dbReference>
<evidence type="ECO:0000313" key="3">
    <source>
        <dbReference type="Proteomes" id="UP000245119"/>
    </source>
</evidence>
<comment type="caution">
    <text evidence="2">The sequence shown here is derived from an EMBL/GenBank/DDBJ whole genome shotgun (WGS) entry which is preliminary data.</text>
</comment>
<dbReference type="EMBL" id="PZQS01000002">
    <property type="protein sequence ID" value="PVD37009.1"/>
    <property type="molecule type" value="Genomic_DNA"/>
</dbReference>
<evidence type="ECO:0000256" key="1">
    <source>
        <dbReference type="ARBA" id="ARBA00007398"/>
    </source>
</evidence>
<gene>
    <name evidence="2" type="ORF">C0Q70_04002</name>
</gene>
<comment type="similarity">
    <text evidence="1">Belongs to the asteroid family.</text>
</comment>
<keyword evidence="3" id="KW-1185">Reference proteome</keyword>
<sequence>MGIRGLMSVIQKHSSECSQTVNLIEIAHEKGGIELVVDFYSFEHLVITDSLWKSLGSFKMNESLRIMGAEYATIDAYISKLITDLKSLGISFVFVLDGSKGSSYADTRHKIDTWKRRHRNDVQRKRDILEMCSGHKLMTELQEDAAIRPVLLEIQVVQALRDAGCEVIQVAEGEADLIIAKQFAEREKAYAVLSNDSDFCIFKNTCFIPKCLFDINGDLGLGQSLALPQKPTQLICGVVASQRVQQFLKFPAVEMLVELSIVAGNDFTGPHMPHGFADRLQVANYRSILSYADWVRQHVQVENNQVFKQEMMRNRNLANAVEHSRKFYSLDADLIGEAGKDGYIFNLIVDRVKSGQYPANFVSIYRCFYWYRYILDDKYLCAPAEELLAPLRADLYAILLPRHKAFVTEYGQTMRQDFQQMQNYAVNDKNLPSLNHIRENQIFRNMRLFHYIMTRLEPGQAPEKTWFDKYGRKTGFIFYILRYFLLLNWGQCLNVTEAEFLALVATAFGASKESSWQELRVCPDPRCLTIAALFQDIYRHAFLFLGSVLHLKHEFPLPKEIFSGSMWTVLYALSSTPERSSMFSRSSYDQLAFISPEKLHWAEGERNFVLHEKRHLIEHLTEGIFYFDTRGF</sequence>
<dbReference type="AlphaFoldDB" id="A0A2T7PUB9"/>
<dbReference type="Gene3D" id="3.40.50.1010">
    <property type="entry name" value="5'-nuclease"/>
    <property type="match status" value="1"/>
</dbReference>
<evidence type="ECO:0000313" key="2">
    <source>
        <dbReference type="EMBL" id="PVD37009.1"/>
    </source>
</evidence>
<proteinExistence type="inferred from homology"/>
<dbReference type="InterPro" id="IPR026832">
    <property type="entry name" value="Asteroid"/>
</dbReference>
<reference evidence="2 3" key="1">
    <citation type="submission" date="2018-04" db="EMBL/GenBank/DDBJ databases">
        <title>The genome of golden apple snail Pomacea canaliculata provides insight into stress tolerance and invasive adaptation.</title>
        <authorList>
            <person name="Liu C."/>
            <person name="Liu B."/>
            <person name="Ren Y."/>
            <person name="Zhang Y."/>
            <person name="Wang H."/>
            <person name="Li S."/>
            <person name="Jiang F."/>
            <person name="Yin L."/>
            <person name="Zhang G."/>
            <person name="Qian W."/>
            <person name="Fan W."/>
        </authorList>
    </citation>
    <scope>NUCLEOTIDE SEQUENCE [LARGE SCALE GENOMIC DNA]</scope>
    <source>
        <strain evidence="2">SZHN2017</strain>
        <tissue evidence="2">Muscle</tissue>
    </source>
</reference>
<dbReference type="InterPro" id="IPR029060">
    <property type="entry name" value="PIN-like_dom_sf"/>
</dbReference>
<accession>A0A2T7PUB9</accession>
<dbReference type="SUPFAM" id="SSF88723">
    <property type="entry name" value="PIN domain-like"/>
    <property type="match status" value="1"/>
</dbReference>
<name>A0A2T7PUB9_POMCA</name>
<dbReference type="OrthoDB" id="6063169at2759"/>
<dbReference type="PANTHER" id="PTHR15665:SF1">
    <property type="entry name" value="PROTEIN ASTEROID HOMOLOG 1"/>
    <property type="match status" value="1"/>
</dbReference>
<protein>
    <recommendedName>
        <fullName evidence="4">Asteroid domain-containing protein</fullName>
    </recommendedName>
</protein>